<dbReference type="InterPro" id="IPR049517">
    <property type="entry name" value="ACX-like_C"/>
</dbReference>
<dbReference type="Pfam" id="PF01968">
    <property type="entry name" value="Hydantoinase_A"/>
    <property type="match status" value="1"/>
</dbReference>
<evidence type="ECO:0000259" key="4">
    <source>
        <dbReference type="Pfam" id="PF02538"/>
    </source>
</evidence>
<dbReference type="InterPro" id="IPR011989">
    <property type="entry name" value="ARM-like"/>
</dbReference>
<comment type="caution">
    <text evidence="7">The sequence shown here is derived from an EMBL/GenBank/DDBJ whole genome shotgun (WGS) entry which is preliminary data.</text>
</comment>
<comment type="similarity">
    <text evidence="1">Belongs to the oxoprolinase family.</text>
</comment>
<dbReference type="InterPro" id="IPR045079">
    <property type="entry name" value="Oxoprolinase-like"/>
</dbReference>
<evidence type="ECO:0000313" key="8">
    <source>
        <dbReference type="Proteomes" id="UP001489004"/>
    </source>
</evidence>
<dbReference type="Pfam" id="PF19278">
    <property type="entry name" value="Hydant_A_C"/>
    <property type="match status" value="1"/>
</dbReference>
<feature type="domain" description="Acetophenone carboxylase-like C-terminal" evidence="6">
    <location>
        <begin position="880"/>
        <end position="1039"/>
    </location>
</feature>
<dbReference type="Pfam" id="PF02538">
    <property type="entry name" value="Hydantoinase_B"/>
    <property type="match status" value="1"/>
</dbReference>
<feature type="region of interest" description="Disordered" evidence="2">
    <location>
        <begin position="1589"/>
        <end position="1639"/>
    </location>
</feature>
<feature type="compositionally biased region" description="Basic and acidic residues" evidence="2">
    <location>
        <begin position="1621"/>
        <end position="1639"/>
    </location>
</feature>
<gene>
    <name evidence="7" type="ORF">WJX72_008572</name>
</gene>
<dbReference type="Pfam" id="PF05378">
    <property type="entry name" value="Hydant_A_N"/>
    <property type="match status" value="1"/>
</dbReference>
<dbReference type="Gene3D" id="1.25.10.10">
    <property type="entry name" value="Leucine-rich Repeat Variant"/>
    <property type="match status" value="1"/>
</dbReference>
<dbReference type="GO" id="GO:0017168">
    <property type="term" value="F:5-oxoprolinase (ATP-hydrolyzing) activity"/>
    <property type="evidence" value="ECO:0007669"/>
    <property type="project" value="TreeGrafter"/>
</dbReference>
<evidence type="ECO:0008006" key="9">
    <source>
        <dbReference type="Google" id="ProtNLM"/>
    </source>
</evidence>
<dbReference type="Proteomes" id="UP001489004">
    <property type="component" value="Unassembled WGS sequence"/>
</dbReference>
<evidence type="ECO:0000259" key="3">
    <source>
        <dbReference type="Pfam" id="PF01968"/>
    </source>
</evidence>
<protein>
    <recommendedName>
        <fullName evidence="9">5-oxoprolinase</fullName>
    </recommendedName>
</protein>
<dbReference type="InterPro" id="IPR008040">
    <property type="entry name" value="Hydant_A_N"/>
</dbReference>
<name>A0AAW1Q582_9CHLO</name>
<dbReference type="PANTHER" id="PTHR11365:SF2">
    <property type="entry name" value="5-OXOPROLINASE"/>
    <property type="match status" value="1"/>
</dbReference>
<feature type="domain" description="Hydantoinase/oxoprolinase N-terminal" evidence="5">
    <location>
        <begin position="327"/>
        <end position="550"/>
    </location>
</feature>
<proteinExistence type="inferred from homology"/>
<accession>A0AAW1Q582</accession>
<evidence type="ECO:0000259" key="5">
    <source>
        <dbReference type="Pfam" id="PF05378"/>
    </source>
</evidence>
<keyword evidence="8" id="KW-1185">Reference proteome</keyword>
<dbReference type="EMBL" id="JALJOR010000006">
    <property type="protein sequence ID" value="KAK9815723.1"/>
    <property type="molecule type" value="Genomic_DNA"/>
</dbReference>
<feature type="domain" description="Hydantoinase A/oxoprolinase" evidence="3">
    <location>
        <begin position="570"/>
        <end position="867"/>
    </location>
</feature>
<dbReference type="InterPro" id="IPR002821">
    <property type="entry name" value="Hydantoinase_A"/>
</dbReference>
<dbReference type="PANTHER" id="PTHR11365">
    <property type="entry name" value="5-OXOPROLINASE RELATED"/>
    <property type="match status" value="1"/>
</dbReference>
<dbReference type="GO" id="GO:0006749">
    <property type="term" value="P:glutathione metabolic process"/>
    <property type="evidence" value="ECO:0007669"/>
    <property type="project" value="TreeGrafter"/>
</dbReference>
<evidence type="ECO:0000313" key="7">
    <source>
        <dbReference type="EMBL" id="KAK9815723.1"/>
    </source>
</evidence>
<reference evidence="7 8" key="1">
    <citation type="journal article" date="2024" name="Nat. Commun.">
        <title>Phylogenomics reveals the evolutionary origins of lichenization in chlorophyte algae.</title>
        <authorList>
            <person name="Puginier C."/>
            <person name="Libourel C."/>
            <person name="Otte J."/>
            <person name="Skaloud P."/>
            <person name="Haon M."/>
            <person name="Grisel S."/>
            <person name="Petersen M."/>
            <person name="Berrin J.G."/>
            <person name="Delaux P.M."/>
            <person name="Dal Grande F."/>
            <person name="Keller J."/>
        </authorList>
    </citation>
    <scope>NUCLEOTIDE SEQUENCE [LARGE SCALE GENOMIC DNA]</scope>
    <source>
        <strain evidence="7 8">SAG 2043</strain>
    </source>
</reference>
<dbReference type="InterPro" id="IPR016024">
    <property type="entry name" value="ARM-type_fold"/>
</dbReference>
<organism evidence="7 8">
    <name type="scientific">[Myrmecia] bisecta</name>
    <dbReference type="NCBI Taxonomy" id="41462"/>
    <lineage>
        <taxon>Eukaryota</taxon>
        <taxon>Viridiplantae</taxon>
        <taxon>Chlorophyta</taxon>
        <taxon>core chlorophytes</taxon>
        <taxon>Trebouxiophyceae</taxon>
        <taxon>Trebouxiales</taxon>
        <taxon>Trebouxiaceae</taxon>
        <taxon>Myrmecia</taxon>
    </lineage>
</organism>
<evidence type="ECO:0000256" key="1">
    <source>
        <dbReference type="ARBA" id="ARBA00010403"/>
    </source>
</evidence>
<evidence type="ECO:0000256" key="2">
    <source>
        <dbReference type="SAM" id="MobiDB-lite"/>
    </source>
</evidence>
<dbReference type="SUPFAM" id="SSF48371">
    <property type="entry name" value="ARM repeat"/>
    <property type="match status" value="1"/>
</dbReference>
<dbReference type="InterPro" id="IPR003692">
    <property type="entry name" value="Hydantoinase_B"/>
</dbReference>
<feature type="compositionally biased region" description="Polar residues" evidence="2">
    <location>
        <begin position="1601"/>
        <end position="1612"/>
    </location>
</feature>
<sequence>MATKRVREGPEDVLQELEGAIELGDDGRVTKGLERIQALVDESDETYDVQKSLAREGVFELLSGLLEASQGGAVRAAAAKAIATLSKDAAVVEERLKHGNEVGWGEQARNVNLNPVREQAAVTITGLVTLLFDGEAEASPALRYVVQFQRENKLAYLRQLVHQLIAGNTQALEPTNTLLANMLPVKDDMCVVLDQAIMTLIKLLQNSNTATQTSAVSLMATLVEARPAVADFVRAEGAVKPCVQIIMKGDPSAADVAVHLLWLLVKDKRKTLHPEAEALGVSGVALVDPLLKIALAALMDNHTAWCSAPCDELEAVGNSGSQKRSVRVCIDRGGSFTDVYAQVPKADGGMEERVLKLLSEDPANYPDAPREGIRRILEAVTGCPHPRDRPLDTSLLESIRMGTTVATNALLERKGERCALVTTRGFKDLLHIGNQARPRIFDLEISVPDVLYERVVEVDEQVILPLGSAVSRRAGRQPEADTQAHPRQGRLVSGVTGEQLCIRKEPDKEQLRRDLQAVKDAGISSIAVVLKHAAIFPDHEELVGSVARQLGFRQVSLSSRVMQMVKMVPRGYTATADAYLTPHIMRYIETFQSGFDEGLRDVQLSFMQSDGGLSPVASFSGHKAILSGPAGGYVGYALTTRWEGVDASKQQIIGFDMGGTSTDVSRFAGSYEHVFESTIAGVTIQAPQLDINTVAAGGGSRLFFRTGVLQVGPESAGAHPGPVCYRKNGYAAITDANLVLGRILPGFFPKIFGPHENEALDAGAARAALDHITAAVNASSGQAAKSCDEVAMGFIQVANETMCRPIRALTQMKGYDVASHVLACFGGAGGQHACAIARNLGMRTIFIHRYAGILSAVGIGLADVVAEEQEPAAQALDDSSQEGLNDRLNALQEAATQRLRDQGFRAEQIAVERFLNLRYAGTDVAVMTQCPSDGHAGYAKAFEESYQREYGFTLDGRNIQVDDLRVRATGRGVPLPELPGGAIAPGPLPPPDCTTSAYFEIGGRQATPAYLLNNLSPGHQVAGPAILIDDISTIVVEPQCLAHVTAGRDVRIQVGGDRGSQIGTECDPIQLAIFSHRFMGIAEQMGRALQRTSISVNIKERLDFSCALFGPDGSLVANAPHLPVHLGAMSEAVRFQIRYWGPEGPGAREGLQPGEVLVSNHPQLAGGSHLPDITVITPVFNEGRIVFFVASRGHHQDVGGISPGSMPPASHCLAEEGAAILSFKLVKGNRFQEAGITELLMAPAKLAEQIPGISGTRALQDNLSDLKAQVAANNRGIALVTDLIAEYSLEVVQAYMRHIQANAEAAVRTMLVDFSHEQGLAEVDTVYAEDQMDDGTPIKLAVTINCKDGTAHFDFSGTGPEVYGNTNAPPAVTYSAIIYALRCMVPQEIPLNQGCLAPITVNIPAHSLLSPSEAAAVVGGNVLTSQRITDVVLKAFNAAAASQGCMNNFTFGDAEMGYYETVAGGGGAGPGWQGRSGVHTHMTNTRITDPEILERRFPVVLHEFSLRPGSGGAGRWRGGDGVVREVEFLRPMTACMLSERRAVRPFGLLGGGAALAGLNLLLRKDGRVINLGAKNSAQLEGGDRIRILTPGGGGFGEPESENSQSLADNSPANPKRPRRPVHPERFGSVDRYRRDQESA</sequence>
<dbReference type="GO" id="GO:0005829">
    <property type="term" value="C:cytosol"/>
    <property type="evidence" value="ECO:0007669"/>
    <property type="project" value="TreeGrafter"/>
</dbReference>
<feature type="domain" description="Hydantoinase B/oxoprolinase" evidence="4">
    <location>
        <begin position="1067"/>
        <end position="1598"/>
    </location>
</feature>
<evidence type="ECO:0000259" key="6">
    <source>
        <dbReference type="Pfam" id="PF19278"/>
    </source>
</evidence>